<evidence type="ECO:0000313" key="1">
    <source>
        <dbReference type="EMBL" id="SEQ37661.1"/>
    </source>
</evidence>
<accession>A0A1H9FI73</accession>
<protein>
    <submittedName>
        <fullName evidence="1">Ferritin-like metal-binding protein YciE</fullName>
    </submittedName>
</protein>
<dbReference type="OrthoDB" id="9797741at2"/>
<evidence type="ECO:0000313" key="2">
    <source>
        <dbReference type="Proteomes" id="UP000199647"/>
    </source>
</evidence>
<proteinExistence type="predicted"/>
<dbReference type="CDD" id="cd00657">
    <property type="entry name" value="Ferritin_like"/>
    <property type="match status" value="1"/>
</dbReference>
<reference evidence="1 2" key="1">
    <citation type="submission" date="2016-10" db="EMBL/GenBank/DDBJ databases">
        <authorList>
            <person name="de Groot N.N."/>
        </authorList>
    </citation>
    <scope>NUCLEOTIDE SEQUENCE [LARGE SCALE GENOMIC DNA]</scope>
    <source>
        <strain evidence="1 2">A52C2</strain>
    </source>
</reference>
<dbReference type="RefSeq" id="WP_092496003.1">
    <property type="nucleotide sequence ID" value="NZ_FOFG01000004.1"/>
</dbReference>
<keyword evidence="2" id="KW-1185">Reference proteome</keyword>
<dbReference type="InterPro" id="IPR009078">
    <property type="entry name" value="Ferritin-like_SF"/>
</dbReference>
<dbReference type="InterPro" id="IPR012347">
    <property type="entry name" value="Ferritin-like"/>
</dbReference>
<gene>
    <name evidence="1" type="ORF">SAMN05216548_104127</name>
</gene>
<dbReference type="STRING" id="1855383.SAMN05216548_104127"/>
<dbReference type="EMBL" id="FOFG01000004">
    <property type="protein sequence ID" value="SEQ37661.1"/>
    <property type="molecule type" value="Genomic_DNA"/>
</dbReference>
<dbReference type="Pfam" id="PF05974">
    <property type="entry name" value="DUF892"/>
    <property type="match status" value="1"/>
</dbReference>
<sequence>MASAKDRLLQWLRDAHAMEEQAETMLKAQASRIENYPEIKARIEQHIVETQGQQKKLESCITRLGGSTSSFKDLAGKLMATMQGLGGATMGDEIVKGAVISYAFENLEQATYTGLIGAADYVGDTETKRICEEILQEEIAMADFLKQHLPGTVQQYLTREETPDVMSKR</sequence>
<dbReference type="InterPro" id="IPR010287">
    <property type="entry name" value="DUF892_YciF-like"/>
</dbReference>
<organism evidence="1 2">
    <name type="scientific">Faunimonas pinastri</name>
    <dbReference type="NCBI Taxonomy" id="1855383"/>
    <lineage>
        <taxon>Bacteria</taxon>
        <taxon>Pseudomonadati</taxon>
        <taxon>Pseudomonadota</taxon>
        <taxon>Alphaproteobacteria</taxon>
        <taxon>Hyphomicrobiales</taxon>
        <taxon>Afifellaceae</taxon>
        <taxon>Faunimonas</taxon>
    </lineage>
</organism>
<dbReference type="Gene3D" id="1.20.1260.10">
    <property type="match status" value="1"/>
</dbReference>
<name>A0A1H9FI73_9HYPH</name>
<dbReference type="SUPFAM" id="SSF47240">
    <property type="entry name" value="Ferritin-like"/>
    <property type="match status" value="1"/>
</dbReference>
<dbReference type="AlphaFoldDB" id="A0A1H9FI73"/>
<dbReference type="Proteomes" id="UP000199647">
    <property type="component" value="Unassembled WGS sequence"/>
</dbReference>